<evidence type="ECO:0000256" key="2">
    <source>
        <dbReference type="ARBA" id="ARBA00022630"/>
    </source>
</evidence>
<feature type="domain" description="FAD dependent oxidoreductase" evidence="5">
    <location>
        <begin position="6"/>
        <end position="356"/>
    </location>
</feature>
<keyword evidence="3" id="KW-0274">FAD</keyword>
<gene>
    <name evidence="6" type="primary">solA</name>
    <name evidence="6" type="ORF">M3202_20770</name>
</gene>
<dbReference type="EC" id="1.5.3.2" evidence="6"/>
<evidence type="ECO:0000256" key="3">
    <source>
        <dbReference type="ARBA" id="ARBA00022827"/>
    </source>
</evidence>
<dbReference type="RefSeq" id="WP_251225133.1">
    <property type="nucleotide sequence ID" value="NZ_JAMBOL010000039.1"/>
</dbReference>
<proteinExistence type="predicted"/>
<evidence type="ECO:0000259" key="5">
    <source>
        <dbReference type="Pfam" id="PF01266"/>
    </source>
</evidence>
<evidence type="ECO:0000256" key="4">
    <source>
        <dbReference type="ARBA" id="ARBA00023002"/>
    </source>
</evidence>
<dbReference type="InterPro" id="IPR036188">
    <property type="entry name" value="FAD/NAD-bd_sf"/>
</dbReference>
<dbReference type="PANTHER" id="PTHR10961">
    <property type="entry name" value="PEROXISOMAL SARCOSINE OXIDASE"/>
    <property type="match status" value="1"/>
</dbReference>
<dbReference type="Gene3D" id="3.30.9.10">
    <property type="entry name" value="D-Amino Acid Oxidase, subunit A, domain 2"/>
    <property type="match status" value="1"/>
</dbReference>
<keyword evidence="4 6" id="KW-0560">Oxidoreductase</keyword>
<dbReference type="NCBIfam" id="NF008425">
    <property type="entry name" value="PRK11259.1"/>
    <property type="match status" value="1"/>
</dbReference>
<dbReference type="EMBL" id="JAMBOL010000039">
    <property type="protein sequence ID" value="MCM3716483.1"/>
    <property type="molecule type" value="Genomic_DNA"/>
</dbReference>
<comment type="cofactor">
    <cofactor evidence="1">
        <name>FAD</name>
        <dbReference type="ChEBI" id="CHEBI:57692"/>
    </cofactor>
</comment>
<keyword evidence="7" id="KW-1185">Reference proteome</keyword>
<accession>A0A9X2ISF0</accession>
<organism evidence="6 7">
    <name type="scientific">Halalkalibacter oceani</name>
    <dbReference type="NCBI Taxonomy" id="1653776"/>
    <lineage>
        <taxon>Bacteria</taxon>
        <taxon>Bacillati</taxon>
        <taxon>Bacillota</taxon>
        <taxon>Bacilli</taxon>
        <taxon>Bacillales</taxon>
        <taxon>Bacillaceae</taxon>
        <taxon>Halalkalibacter</taxon>
    </lineage>
</organism>
<protein>
    <submittedName>
        <fullName evidence="6">N-methyl-L-tryptophan oxidase</fullName>
        <ecNumber evidence="6">1.5.3.2</ecNumber>
    </submittedName>
</protein>
<evidence type="ECO:0000256" key="1">
    <source>
        <dbReference type="ARBA" id="ARBA00001974"/>
    </source>
</evidence>
<dbReference type="Proteomes" id="UP001139179">
    <property type="component" value="Unassembled WGS sequence"/>
</dbReference>
<reference evidence="6" key="1">
    <citation type="submission" date="2022-05" db="EMBL/GenBank/DDBJ databases">
        <title>Comparative Genomics of Spacecraft Associated Microbes.</title>
        <authorList>
            <person name="Tran M.T."/>
            <person name="Wright A."/>
            <person name="Seuylemezian A."/>
            <person name="Eisen J."/>
            <person name="Coil D."/>
        </authorList>
    </citation>
    <scope>NUCLEOTIDE SEQUENCE</scope>
    <source>
        <strain evidence="6">214.1.1</strain>
    </source>
</reference>
<evidence type="ECO:0000313" key="6">
    <source>
        <dbReference type="EMBL" id="MCM3716483.1"/>
    </source>
</evidence>
<dbReference type="GO" id="GO:0050660">
    <property type="term" value="F:flavin adenine dinucleotide binding"/>
    <property type="evidence" value="ECO:0007669"/>
    <property type="project" value="InterPro"/>
</dbReference>
<dbReference type="AlphaFoldDB" id="A0A9X2ISF0"/>
<dbReference type="Gene3D" id="3.50.50.60">
    <property type="entry name" value="FAD/NAD(P)-binding domain"/>
    <property type="match status" value="1"/>
</dbReference>
<comment type="caution">
    <text evidence="6">The sequence shown here is derived from an EMBL/GenBank/DDBJ whole genome shotgun (WGS) entry which is preliminary data.</text>
</comment>
<name>A0A9X2ISF0_9BACI</name>
<dbReference type="Pfam" id="PF01266">
    <property type="entry name" value="DAO"/>
    <property type="match status" value="1"/>
</dbReference>
<dbReference type="PANTHER" id="PTHR10961:SF7">
    <property type="entry name" value="FAD DEPENDENT OXIDOREDUCTASE DOMAIN-CONTAINING PROTEIN"/>
    <property type="match status" value="1"/>
</dbReference>
<keyword evidence="2" id="KW-0285">Flavoprotein</keyword>
<evidence type="ECO:0000313" key="7">
    <source>
        <dbReference type="Proteomes" id="UP001139179"/>
    </source>
</evidence>
<dbReference type="GO" id="GO:0050131">
    <property type="term" value="F:N-methyl-L-amino-acid oxidase activity"/>
    <property type="evidence" value="ECO:0007669"/>
    <property type="project" value="UniProtKB-EC"/>
</dbReference>
<sequence>MEASYDVIVIGGGSMGIAAAYYVAKSGKRVLVLEQSTIPNNIGSHHGETRIFRMGYGDGGQYVPLLKEALALWKELEKETGRTLFQQVGALSIGYRNSGFVRETIESSREHRLEHEVLTAEEIERRWPGFHLPGDFKGCFDPVSGFLLSEACVLAYKEAALRHGATILENTRVEVVDEQDDAVHVKAGGRLFRGRKAIVAAGAWSAKLLPELKLPIEVVRKAVGWFQTEGTIYRDHFPCFVVDLPDGESYYGFPDVDGSGVKVGRMDLGDETDPDTIDRAFHGEKDERDLRSFLANFMPRAEGKLLNKGICMFSNTPDHHFIIDTAPGTERVIIAAGFSGHGFKFASVIGDILRELANEGRTKRDIAFLRLERFAKG</sequence>
<dbReference type="SUPFAM" id="SSF51905">
    <property type="entry name" value="FAD/NAD(P)-binding domain"/>
    <property type="match status" value="1"/>
</dbReference>
<dbReference type="InterPro" id="IPR006076">
    <property type="entry name" value="FAD-dep_OxRdtase"/>
</dbReference>
<dbReference type="InterPro" id="IPR045170">
    <property type="entry name" value="MTOX"/>
</dbReference>
<dbReference type="SUPFAM" id="SSF54373">
    <property type="entry name" value="FAD-linked reductases, C-terminal domain"/>
    <property type="match status" value="1"/>
</dbReference>
<dbReference type="GO" id="GO:0008115">
    <property type="term" value="F:sarcosine oxidase activity"/>
    <property type="evidence" value="ECO:0007669"/>
    <property type="project" value="TreeGrafter"/>
</dbReference>